<organism evidence="4 5">
    <name type="scientific">Luoshenia tenuis</name>
    <dbReference type="NCBI Taxonomy" id="2763654"/>
    <lineage>
        <taxon>Bacteria</taxon>
        <taxon>Bacillati</taxon>
        <taxon>Bacillota</taxon>
        <taxon>Clostridia</taxon>
        <taxon>Christensenellales</taxon>
        <taxon>Christensenellaceae</taxon>
        <taxon>Luoshenia</taxon>
    </lineage>
</organism>
<dbReference type="SUPFAM" id="SSF88713">
    <property type="entry name" value="Glycoside hydrolase/deacetylase"/>
    <property type="match status" value="1"/>
</dbReference>
<dbReference type="GO" id="GO:0005975">
    <property type="term" value="P:carbohydrate metabolic process"/>
    <property type="evidence" value="ECO:0007669"/>
    <property type="project" value="InterPro"/>
</dbReference>
<reference evidence="4" key="1">
    <citation type="submission" date="2020-08" db="EMBL/GenBank/DDBJ databases">
        <title>Genome public.</title>
        <authorList>
            <person name="Liu C."/>
            <person name="Sun Q."/>
        </authorList>
    </citation>
    <scope>NUCLEOTIDE SEQUENCE</scope>
    <source>
        <strain evidence="4">NSJ-44</strain>
    </source>
</reference>
<sequence length="614" mass="68847">MPQKKNTARARARRRYRFKPRPTFMLALAVLVLIGGFFGVKALVDNGKVSGASARFIQLLNEGQVDAAREYLDTEVAGMGALHERTVQQITQHLNAKVEAFSALARKDIDKEDAALSDVPADLAALDRFPDLVSAKVHSELQGAVQQYISEQLPYEQMARFIQNYRLLPFAGELCDEYSAQAAAYYESRDHYEKGMAASDSGDYATAVEELALVIPEDAAYYGKAQEVQAVNLEKLLPSAMAESEKLYQAGDYEGAYALVERAAAFFPNDTALQNRVNDYKNALEQYEESLVSYSGPVEHVFTHCLIAYPEICYSSPEMMKSLDTDCLTPKEFTKIIQSLYDKGYILIDINALVGKSEEQDGKIYVSDLKLPKGKKPLVLSVDDVVYDARKAGTGMVDKLILDSEGNIATYTKHADGTEEVRYDNEVFPIIDAFVKEHPDFSFKGAKGTLFLTGFQGILGYRTQHDSPLDREAEIEAVKPVIARLKETGWNFGSHSYGHGHMEQKYDLEKMKDDTQKWHDEVESLVGETQVFAYPYGEKVTYGSEKWQVLYDDGFRIFCGVGPKPYLKLEKNGDALFQDRRPFDGYSLRNSRERNLDLFDANEVIDSVRPATAP</sequence>
<dbReference type="PANTHER" id="PTHR34216:SF3">
    <property type="entry name" value="POLY-BETA-1,6-N-ACETYL-D-GLUCOSAMINE N-DEACETYLASE"/>
    <property type="match status" value="1"/>
</dbReference>
<evidence type="ECO:0000259" key="3">
    <source>
        <dbReference type="PROSITE" id="PS51677"/>
    </source>
</evidence>
<dbReference type="AlphaFoldDB" id="A0A926HNH7"/>
<dbReference type="GO" id="GO:0005576">
    <property type="term" value="C:extracellular region"/>
    <property type="evidence" value="ECO:0007669"/>
    <property type="project" value="UniProtKB-SubCell"/>
</dbReference>
<dbReference type="Gene3D" id="3.20.20.370">
    <property type="entry name" value="Glycoside hydrolase/deacetylase"/>
    <property type="match status" value="1"/>
</dbReference>
<dbReference type="PROSITE" id="PS51677">
    <property type="entry name" value="NODB"/>
    <property type="match status" value="1"/>
</dbReference>
<protein>
    <submittedName>
        <fullName evidence="4">Polysaccharide deacetylase family protein</fullName>
    </submittedName>
</protein>
<comment type="subcellular location">
    <subcellularLocation>
        <location evidence="1">Secreted</location>
    </subcellularLocation>
</comment>
<evidence type="ECO:0000313" key="5">
    <source>
        <dbReference type="Proteomes" id="UP000654279"/>
    </source>
</evidence>
<dbReference type="RefSeq" id="WP_249285495.1">
    <property type="nucleotide sequence ID" value="NZ_JACRSO010000004.1"/>
</dbReference>
<evidence type="ECO:0000256" key="2">
    <source>
        <dbReference type="ARBA" id="ARBA00022729"/>
    </source>
</evidence>
<gene>
    <name evidence="4" type="ORF">H8699_09545</name>
</gene>
<comment type="caution">
    <text evidence="4">The sequence shown here is derived from an EMBL/GenBank/DDBJ whole genome shotgun (WGS) entry which is preliminary data.</text>
</comment>
<accession>A0A926HNH7</accession>
<dbReference type="InterPro" id="IPR011330">
    <property type="entry name" value="Glyco_hydro/deAcase_b/a-brl"/>
</dbReference>
<keyword evidence="2" id="KW-0732">Signal</keyword>
<dbReference type="InterPro" id="IPR051398">
    <property type="entry name" value="Polysacch_Deacetylase"/>
</dbReference>
<feature type="domain" description="NodB homology" evidence="3">
    <location>
        <begin position="417"/>
        <end position="614"/>
    </location>
</feature>
<evidence type="ECO:0000313" key="4">
    <source>
        <dbReference type="EMBL" id="MBC8529670.1"/>
    </source>
</evidence>
<proteinExistence type="predicted"/>
<dbReference type="PANTHER" id="PTHR34216">
    <property type="match status" value="1"/>
</dbReference>
<evidence type="ECO:0000256" key="1">
    <source>
        <dbReference type="ARBA" id="ARBA00004613"/>
    </source>
</evidence>
<dbReference type="InterPro" id="IPR002509">
    <property type="entry name" value="NODB_dom"/>
</dbReference>
<name>A0A926HNH7_9FIRM</name>
<dbReference type="GO" id="GO:0016810">
    <property type="term" value="F:hydrolase activity, acting on carbon-nitrogen (but not peptide) bonds"/>
    <property type="evidence" value="ECO:0007669"/>
    <property type="project" value="InterPro"/>
</dbReference>
<dbReference type="Pfam" id="PF01522">
    <property type="entry name" value="Polysacc_deac_1"/>
    <property type="match status" value="1"/>
</dbReference>
<dbReference type="Proteomes" id="UP000654279">
    <property type="component" value="Unassembled WGS sequence"/>
</dbReference>
<dbReference type="EMBL" id="JACRSO010000004">
    <property type="protein sequence ID" value="MBC8529670.1"/>
    <property type="molecule type" value="Genomic_DNA"/>
</dbReference>
<keyword evidence="5" id="KW-1185">Reference proteome</keyword>